<proteinExistence type="predicted"/>
<dbReference type="GO" id="GO:0005096">
    <property type="term" value="F:GTPase activator activity"/>
    <property type="evidence" value="ECO:0007669"/>
    <property type="project" value="UniProtKB-KW"/>
</dbReference>
<evidence type="ECO:0000256" key="3">
    <source>
        <dbReference type="ARBA" id="ARBA00022771"/>
    </source>
</evidence>
<dbReference type="GO" id="GO:0008270">
    <property type="term" value="F:zinc ion binding"/>
    <property type="evidence" value="ECO:0007669"/>
    <property type="project" value="UniProtKB-KW"/>
</dbReference>
<dbReference type="Ensembl" id="ENSONIT00000049952.1">
    <property type="protein sequence ID" value="ENSONIP00000030515.1"/>
    <property type="gene ID" value="ENSONIG00000002512.2"/>
</dbReference>
<dbReference type="PROSITE" id="PS50238">
    <property type="entry name" value="RHOGAP"/>
    <property type="match status" value="1"/>
</dbReference>
<feature type="domain" description="Phorbol-ester/DAG-type" evidence="8">
    <location>
        <begin position="404"/>
        <end position="449"/>
    </location>
</feature>
<dbReference type="Gene3D" id="1.10.555.10">
    <property type="entry name" value="Rho GTPase activation protein"/>
    <property type="match status" value="1"/>
</dbReference>
<dbReference type="Gene3D" id="1.20.1270.60">
    <property type="entry name" value="Arfaptin homology (AH) domain/BAR domain"/>
    <property type="match status" value="1"/>
</dbReference>
<keyword evidence="1" id="KW-0343">GTPase activation</keyword>
<dbReference type="SUPFAM" id="SSF103657">
    <property type="entry name" value="BAR/IMD domain-like"/>
    <property type="match status" value="1"/>
</dbReference>
<dbReference type="FunFam" id="1.10.555.10:FF:000016">
    <property type="entry name" value="Rho GTPase activating protein 29"/>
    <property type="match status" value="1"/>
</dbReference>
<protein>
    <submittedName>
        <fullName evidence="11">Rho GTPase activating protein 45</fullName>
    </submittedName>
</protein>
<evidence type="ECO:0000313" key="12">
    <source>
        <dbReference type="Proteomes" id="UP000005207"/>
    </source>
</evidence>
<dbReference type="GeneTree" id="ENSGT00950000183110"/>
<dbReference type="CDD" id="cd20816">
    <property type="entry name" value="C1_GMIP-like"/>
    <property type="match status" value="1"/>
</dbReference>
<sequence length="797" mass="89550">PAALCPPPPASKESQRPVAHECLGEVLRILRQVINTYPLLNTVEILTAAGKLISKVKGFHYESSNEADKKDFEKAIETIAVAFSSNVSELLMGEVDSSTLLSLLPTEKSRVSLSPIAEEVDVILQHSEGGVDSALLYAKTISKYMKDLMCYVEKRTSLETEFSKGLQRLYQSSKHSITHPHMPLFSIYSLALEQDQEQSVGLQQANNTLHNQTFIQPLMQRKQDHEKRRKEIKEHWIRAKRKLLECEANLRKAKQAYIARCEEYDKAKTAACRAEEEGGGSTAKSVEKKKRVEEDARNKADEAEATYKTCIADAATQQQELEHTKVTVLRQLQDIIKQSDQTIRSATISYYQLMHMQTVALPVHYQTLCESSKLYDPDINGMDPDVVVSTGPFRNIGLSKAALTHRLRKLRTPSKCRECDSYVYFQGAECEECFLACHKRCLETLAIQCGHKKLQGRLQLFGRDFTQVASCASDGIPFIITKCISEIERRALKMKGIYRVNGVKTRVEKLCQAFENGKELVELSQCSPHDISNVLKLYLRQLPEPIMPFHLYNKLMGLAKESLRGPELVDLGPDTEPEVLVLVDSLRELLKELPKPNIATLRYIVRHLRRIAELEEDNKMSPSNLGIVFGPSLMRPRPTGATISLSSLVDYPHQARIVEAFIVFYSSIFQSKTSQTHKTSRESVSIDDDQLSYRDSLDLSSQSAIHIEPEQDLDQDQENPEGEEPPALPDSGPPEEGAGEEQDLSASLAELNVNQSNNNNNYHLCSPTLSLSGLPLARLCGKKLPLTRNRDSEPEFV</sequence>
<dbReference type="SUPFAM" id="SSF48350">
    <property type="entry name" value="GTPase activation domain, GAP"/>
    <property type="match status" value="1"/>
</dbReference>
<evidence type="ECO:0000256" key="7">
    <source>
        <dbReference type="SAM" id="MobiDB-lite"/>
    </source>
</evidence>
<organism evidence="11 12">
    <name type="scientific">Oreochromis niloticus</name>
    <name type="common">Nile tilapia</name>
    <name type="synonym">Tilapia nilotica</name>
    <dbReference type="NCBI Taxonomy" id="8128"/>
    <lineage>
        <taxon>Eukaryota</taxon>
        <taxon>Metazoa</taxon>
        <taxon>Chordata</taxon>
        <taxon>Craniata</taxon>
        <taxon>Vertebrata</taxon>
        <taxon>Euteleostomi</taxon>
        <taxon>Actinopterygii</taxon>
        <taxon>Neopterygii</taxon>
        <taxon>Teleostei</taxon>
        <taxon>Neoteleostei</taxon>
        <taxon>Acanthomorphata</taxon>
        <taxon>Ovalentaria</taxon>
        <taxon>Cichlomorphae</taxon>
        <taxon>Cichliformes</taxon>
        <taxon>Cichlidae</taxon>
        <taxon>African cichlids</taxon>
        <taxon>Pseudocrenilabrinae</taxon>
        <taxon>Oreochromini</taxon>
        <taxon>Oreochromis</taxon>
    </lineage>
</organism>
<evidence type="ECO:0000256" key="5">
    <source>
        <dbReference type="ARBA" id="ARBA00023054"/>
    </source>
</evidence>
<evidence type="ECO:0000313" key="11">
    <source>
        <dbReference type="Ensembl" id="ENSONIP00000030515.1"/>
    </source>
</evidence>
<keyword evidence="4" id="KW-0862">Zinc</keyword>
<dbReference type="InterPro" id="IPR001060">
    <property type="entry name" value="FCH_dom"/>
</dbReference>
<dbReference type="Pfam" id="PF22699">
    <property type="entry name" value="GMIP-like_FCH"/>
    <property type="match status" value="1"/>
</dbReference>
<keyword evidence="3" id="KW-0863">Zinc-finger</keyword>
<feature type="domain" description="F-BAR" evidence="10">
    <location>
        <begin position="118"/>
        <end position="380"/>
    </location>
</feature>
<dbReference type="InterPro" id="IPR000198">
    <property type="entry name" value="RhoGAP_dom"/>
</dbReference>
<dbReference type="GO" id="GO:0007165">
    <property type="term" value="P:signal transduction"/>
    <property type="evidence" value="ECO:0007669"/>
    <property type="project" value="InterPro"/>
</dbReference>
<feature type="compositionally biased region" description="Basic and acidic residues" evidence="7">
    <location>
        <begin position="290"/>
        <end position="300"/>
    </location>
</feature>
<dbReference type="InterPro" id="IPR054713">
    <property type="entry name" value="GMIP/FCHO2-like_FCH"/>
</dbReference>
<dbReference type="PANTHER" id="PTHR15228:SF18">
    <property type="entry name" value="RHO GTPASE-ACTIVATING PROTEIN 45"/>
    <property type="match status" value="1"/>
</dbReference>
<dbReference type="InterPro" id="IPR002219">
    <property type="entry name" value="PKC_DAG/PE"/>
</dbReference>
<dbReference type="PROSITE" id="PS00479">
    <property type="entry name" value="ZF_DAG_PE_1"/>
    <property type="match status" value="1"/>
</dbReference>
<dbReference type="Pfam" id="PF24235">
    <property type="entry name" value="RHG29_45_N"/>
    <property type="match status" value="1"/>
</dbReference>
<dbReference type="SMART" id="SM00055">
    <property type="entry name" value="FCH"/>
    <property type="match status" value="1"/>
</dbReference>
<reference evidence="12" key="1">
    <citation type="submission" date="2012-01" db="EMBL/GenBank/DDBJ databases">
        <title>The Genome Sequence of Oreochromis niloticus (Nile Tilapia).</title>
        <authorList>
            <consortium name="Broad Institute Genome Assembly Team"/>
            <consortium name="Broad Institute Sequencing Platform"/>
            <person name="Di Palma F."/>
            <person name="Johnson J."/>
            <person name="Lander E.S."/>
            <person name="Lindblad-Toh K."/>
        </authorList>
    </citation>
    <scope>NUCLEOTIDE SEQUENCE [LARGE SCALE GENOMIC DNA]</scope>
</reference>
<dbReference type="PROSITE" id="PS51741">
    <property type="entry name" value="F_BAR"/>
    <property type="match status" value="1"/>
</dbReference>
<feature type="region of interest" description="Disordered" evidence="7">
    <location>
        <begin position="709"/>
        <end position="743"/>
    </location>
</feature>
<dbReference type="AlphaFoldDB" id="A0A669B503"/>
<feature type="compositionally biased region" description="Acidic residues" evidence="7">
    <location>
        <begin position="710"/>
        <end position="724"/>
    </location>
</feature>
<gene>
    <name evidence="11" type="primary">ARHGAP45</name>
    <name evidence="11" type="synonym">arhgap45b</name>
</gene>
<name>A0A669B503_ORENI</name>
<dbReference type="InterPro" id="IPR057028">
    <property type="entry name" value="RHG29_45_N"/>
</dbReference>
<feature type="region of interest" description="Disordered" evidence="7">
    <location>
        <begin position="272"/>
        <end position="300"/>
    </location>
</feature>
<dbReference type="Pfam" id="PF00620">
    <property type="entry name" value="RhoGAP"/>
    <property type="match status" value="1"/>
</dbReference>
<keyword evidence="2" id="KW-0479">Metal-binding</keyword>
<evidence type="ECO:0000259" key="10">
    <source>
        <dbReference type="PROSITE" id="PS51741"/>
    </source>
</evidence>
<dbReference type="InterPro" id="IPR046349">
    <property type="entry name" value="C1-like_sf"/>
</dbReference>
<evidence type="ECO:0000256" key="1">
    <source>
        <dbReference type="ARBA" id="ARBA00022468"/>
    </source>
</evidence>
<dbReference type="GO" id="GO:0005829">
    <property type="term" value="C:cytosol"/>
    <property type="evidence" value="ECO:0007669"/>
    <property type="project" value="UniProtKB-ARBA"/>
</dbReference>
<evidence type="ECO:0000256" key="6">
    <source>
        <dbReference type="PROSITE-ProRule" id="PRU01077"/>
    </source>
</evidence>
<dbReference type="SMART" id="SM00324">
    <property type="entry name" value="RhoGAP"/>
    <property type="match status" value="1"/>
</dbReference>
<dbReference type="PROSITE" id="PS50081">
    <property type="entry name" value="ZF_DAG_PE_2"/>
    <property type="match status" value="1"/>
</dbReference>
<evidence type="ECO:0000259" key="9">
    <source>
        <dbReference type="PROSITE" id="PS50238"/>
    </source>
</evidence>
<reference evidence="11" key="3">
    <citation type="submission" date="2025-09" db="UniProtKB">
        <authorList>
            <consortium name="Ensembl"/>
        </authorList>
    </citation>
    <scope>IDENTIFICATION</scope>
</reference>
<keyword evidence="12" id="KW-1185">Reference proteome</keyword>
<dbReference type="InterPro" id="IPR051025">
    <property type="entry name" value="RhoGAP"/>
</dbReference>
<keyword evidence="5 6" id="KW-0175">Coiled coil</keyword>
<evidence type="ECO:0000256" key="4">
    <source>
        <dbReference type="ARBA" id="ARBA00022833"/>
    </source>
</evidence>
<dbReference type="InterPro" id="IPR031160">
    <property type="entry name" value="F_BAR_dom"/>
</dbReference>
<evidence type="ECO:0000256" key="2">
    <source>
        <dbReference type="ARBA" id="ARBA00022723"/>
    </source>
</evidence>
<dbReference type="PANTHER" id="PTHR15228">
    <property type="entry name" value="SPERMATHECAL PHYSIOLOGY VARIANT"/>
    <property type="match status" value="1"/>
</dbReference>
<feature type="domain" description="Rho-GAP" evidence="9">
    <location>
        <begin position="463"/>
        <end position="669"/>
    </location>
</feature>
<dbReference type="GO" id="GO:0051056">
    <property type="term" value="P:regulation of small GTPase mediated signal transduction"/>
    <property type="evidence" value="ECO:0007669"/>
    <property type="project" value="UniProtKB-ARBA"/>
</dbReference>
<dbReference type="InterPro" id="IPR027267">
    <property type="entry name" value="AH/BAR_dom_sf"/>
</dbReference>
<dbReference type="InterPro" id="IPR008936">
    <property type="entry name" value="Rho_GTPase_activation_prot"/>
</dbReference>
<accession>A0A669B503</accession>
<dbReference type="SUPFAM" id="SSF57889">
    <property type="entry name" value="Cysteine-rich domain"/>
    <property type="match status" value="1"/>
</dbReference>
<dbReference type="GO" id="GO:0016020">
    <property type="term" value="C:membrane"/>
    <property type="evidence" value="ECO:0007669"/>
    <property type="project" value="TreeGrafter"/>
</dbReference>
<dbReference type="Pfam" id="PF00130">
    <property type="entry name" value="C1_1"/>
    <property type="match status" value="1"/>
</dbReference>
<dbReference type="Proteomes" id="UP000005207">
    <property type="component" value="Linkage group LG23"/>
</dbReference>
<reference evidence="11" key="2">
    <citation type="submission" date="2025-08" db="UniProtKB">
        <authorList>
            <consortium name="Ensembl"/>
        </authorList>
    </citation>
    <scope>IDENTIFICATION</scope>
</reference>
<dbReference type="SMART" id="SM00109">
    <property type="entry name" value="C1"/>
    <property type="match status" value="1"/>
</dbReference>
<evidence type="ECO:0000259" key="8">
    <source>
        <dbReference type="PROSITE" id="PS50081"/>
    </source>
</evidence>